<proteinExistence type="inferred from homology"/>
<dbReference type="GO" id="GO:0042597">
    <property type="term" value="C:periplasmic space"/>
    <property type="evidence" value="ECO:0007669"/>
    <property type="project" value="UniProtKB-SubCell"/>
</dbReference>
<keyword evidence="8" id="KW-1185">Reference proteome</keyword>
<evidence type="ECO:0000313" key="7">
    <source>
        <dbReference type="EMBL" id="SOB87149.1"/>
    </source>
</evidence>
<dbReference type="GO" id="GO:0006465">
    <property type="term" value="P:signal peptide processing"/>
    <property type="evidence" value="ECO:0007669"/>
    <property type="project" value="InterPro"/>
</dbReference>
<sequence>MSRRIYASAAVAGIGLIAASAFATYTPRLVWNASASTPIGLYAITVERSPAHGDLLAVTPPTPLADFLAEGGYLPRGLPLLKHVAALPGQRVCRTGHYITIDGARAGKVLDHDHRGRPLPAWYGCRRVLNGELFFMNTAVPGSFDGRYFGPIAATAVIGRATPLYTDERGDGRFVLRASVR</sequence>
<dbReference type="Pfam" id="PF10502">
    <property type="entry name" value="Peptidase_S26"/>
    <property type="match status" value="1"/>
</dbReference>
<keyword evidence="4" id="KW-0574">Periplasm</keyword>
<dbReference type="RefSeq" id="WP_097064075.1">
    <property type="nucleotide sequence ID" value="NZ_OBMI01000002.1"/>
</dbReference>
<evidence type="ECO:0000256" key="4">
    <source>
        <dbReference type="ARBA" id="ARBA00022764"/>
    </source>
</evidence>
<keyword evidence="3" id="KW-0732">Signal</keyword>
<reference evidence="7 8" key="1">
    <citation type="submission" date="2017-07" db="EMBL/GenBank/DDBJ databases">
        <authorList>
            <person name="Sun Z.S."/>
            <person name="Albrecht U."/>
            <person name="Echele G."/>
            <person name="Lee C.C."/>
        </authorList>
    </citation>
    <scope>NUCLEOTIDE SEQUENCE [LARGE SCALE GENOMIC DNA]</scope>
    <source>
        <strain evidence="7 8">CGMCC 1.12672</strain>
    </source>
</reference>
<evidence type="ECO:0000259" key="6">
    <source>
        <dbReference type="Pfam" id="PF10502"/>
    </source>
</evidence>
<evidence type="ECO:0000256" key="5">
    <source>
        <dbReference type="ARBA" id="ARBA00022971"/>
    </source>
</evidence>
<dbReference type="InterPro" id="IPR036286">
    <property type="entry name" value="LexA/Signal_pep-like_sf"/>
</dbReference>
<evidence type="ECO:0000256" key="3">
    <source>
        <dbReference type="ARBA" id="ARBA00022729"/>
    </source>
</evidence>
<dbReference type="AlphaFoldDB" id="A0A285R0E8"/>
<comment type="similarity">
    <text evidence="2">Belongs to the peptidase S26C family.</text>
</comment>
<evidence type="ECO:0000256" key="1">
    <source>
        <dbReference type="ARBA" id="ARBA00004418"/>
    </source>
</evidence>
<name>A0A285R0E8_9SPHN</name>
<dbReference type="Gene3D" id="2.10.109.10">
    <property type="entry name" value="Umud Fragment, subunit A"/>
    <property type="match status" value="1"/>
</dbReference>
<accession>A0A285R0E8</accession>
<dbReference type="SUPFAM" id="SSF51306">
    <property type="entry name" value="LexA/Signal peptidase"/>
    <property type="match status" value="1"/>
</dbReference>
<comment type="subcellular location">
    <subcellularLocation>
        <location evidence="1">Periplasm</location>
    </subcellularLocation>
</comment>
<evidence type="ECO:0000256" key="2">
    <source>
        <dbReference type="ARBA" id="ARBA00005849"/>
    </source>
</evidence>
<dbReference type="Proteomes" id="UP000219494">
    <property type="component" value="Unassembled WGS sequence"/>
</dbReference>
<dbReference type="InterPro" id="IPR019533">
    <property type="entry name" value="Peptidase_S26"/>
</dbReference>
<organism evidence="7 8">
    <name type="scientific">Sphingomonas guangdongensis</name>
    <dbReference type="NCBI Taxonomy" id="1141890"/>
    <lineage>
        <taxon>Bacteria</taxon>
        <taxon>Pseudomonadati</taxon>
        <taxon>Pseudomonadota</taxon>
        <taxon>Alphaproteobacteria</taxon>
        <taxon>Sphingomonadales</taxon>
        <taxon>Sphingomonadaceae</taxon>
        <taxon>Sphingomonas</taxon>
    </lineage>
</organism>
<dbReference type="EMBL" id="OBMI01000002">
    <property type="protein sequence ID" value="SOB87149.1"/>
    <property type="molecule type" value="Genomic_DNA"/>
</dbReference>
<protein>
    <submittedName>
        <fullName evidence="7">Conjugative transfer signal peptidase TraF</fullName>
    </submittedName>
</protein>
<dbReference type="GO" id="GO:0004252">
    <property type="term" value="F:serine-type endopeptidase activity"/>
    <property type="evidence" value="ECO:0007669"/>
    <property type="project" value="InterPro"/>
</dbReference>
<dbReference type="InterPro" id="IPR014139">
    <property type="entry name" value="Peptidase_S26C_TraF"/>
</dbReference>
<dbReference type="NCBIfam" id="TIGR02771">
    <property type="entry name" value="TraF_Ti"/>
    <property type="match status" value="1"/>
</dbReference>
<gene>
    <name evidence="7" type="ORF">SAMN06297144_2270</name>
</gene>
<keyword evidence="5" id="KW-0184">Conjugation</keyword>
<evidence type="ECO:0000313" key="8">
    <source>
        <dbReference type="Proteomes" id="UP000219494"/>
    </source>
</evidence>
<feature type="domain" description="Peptidase S26" evidence="6">
    <location>
        <begin position="7"/>
        <end position="162"/>
    </location>
</feature>
<dbReference type="OrthoDB" id="5360818at2"/>